<evidence type="ECO:0000313" key="3">
    <source>
        <dbReference type="EMBL" id="KAF7564996.1"/>
    </source>
</evidence>
<feature type="compositionally biased region" description="Polar residues" evidence="1">
    <location>
        <begin position="299"/>
        <end position="311"/>
    </location>
</feature>
<feature type="compositionally biased region" description="Polar residues" evidence="1">
    <location>
        <begin position="796"/>
        <end position="808"/>
    </location>
</feature>
<feature type="compositionally biased region" description="Polar residues" evidence="1">
    <location>
        <begin position="1007"/>
        <end position="1021"/>
    </location>
</feature>
<evidence type="ECO:0000256" key="1">
    <source>
        <dbReference type="SAM" id="MobiDB-lite"/>
    </source>
</evidence>
<organism evidence="3 4">
    <name type="scientific">Pyrenophora tritici-repentis</name>
    <dbReference type="NCBI Taxonomy" id="45151"/>
    <lineage>
        <taxon>Eukaryota</taxon>
        <taxon>Fungi</taxon>
        <taxon>Dikarya</taxon>
        <taxon>Ascomycota</taxon>
        <taxon>Pezizomycotina</taxon>
        <taxon>Dothideomycetes</taxon>
        <taxon>Pleosporomycetidae</taxon>
        <taxon>Pleosporales</taxon>
        <taxon>Pleosporineae</taxon>
        <taxon>Pleosporaceae</taxon>
        <taxon>Pyrenophora</taxon>
    </lineage>
</organism>
<feature type="compositionally biased region" description="Low complexity" evidence="1">
    <location>
        <begin position="874"/>
        <end position="884"/>
    </location>
</feature>
<dbReference type="KEGG" id="ptrr:6345241"/>
<dbReference type="Proteomes" id="UP000245464">
    <property type="component" value="Chromosome 10"/>
</dbReference>
<evidence type="ECO:0000259" key="2">
    <source>
        <dbReference type="Pfam" id="PF26013"/>
    </source>
</evidence>
<dbReference type="GeneID" id="6345241"/>
<feature type="region of interest" description="Disordered" evidence="1">
    <location>
        <begin position="795"/>
        <end position="1021"/>
    </location>
</feature>
<feature type="region of interest" description="Disordered" evidence="1">
    <location>
        <begin position="249"/>
        <end position="321"/>
    </location>
</feature>
<sequence length="1090" mass="122022">MSARGARSRKVQQKEVEKKEKHAVSKGKGPASIYEHEAGWRPSTAMTHAPSMHNSRTGMSRTFTESSTLSRTTSHSGSSNGGSSSRAPYSNASVQSRSRPPRTADAASITSDHSSKSKDKAKYQAKGKETKAPRGRGAGVPTKAIPVYAPPAFRSDSVASHPPMPTYHKSWANFMVWKGGKDGLLPYGGFDVDEDMQHGSVLIYFKEEQADDDIPIPSLRAELDVLQNSGSTWLLNALQYGQIDDNDVDDWNLSEDTSPPPQNFSRTLSQQHTQRRLYGQTPPDGTSARAESRTASSAQHLSGYSTMERSNSPPPFLGTHQRNPTHEIWFTAPSRIHTPQGQRLHHVAIRNFLALLHGKPIVGADIFEMLNTLQPEIQIMYDLESDAQSGLSARERSVHMITKYLTDHGFNDVRNSPKHAMALLAWAEQDAVRWRQGYLESFVHLSGIMNHELEEHPDFKRLSVVTRRSLGLAAKTLQLRVMEAEDKLTSFNFDDLYGDATKSTNSTVYQSYQAFRQFLVSYYTRNYGCWPPTPDRAWLNRKVARALQEDFGSLYDYLVDRDVVWYPREERSSRKWEMTHRQNSAFKADLPELGMTEMLVAYDNKNGYAHIPHPYPLLPKEVPKEGKDKEKKGFFSSLKKDKTKTSTPETTKDAKAQLQLSLIFTEATNIERLGVGFNGSTLIDEFEQFELTTDVKHVSPREARLGRWVLLYGILQLLSTLSVDVRDLQHTEDVWYFLNTDLKRVPEWVINNQAEYLEATQQQSWCWQRTWDHMSGKNAPVELEGSTTHDLVDHYLNSSNASGNTSIAEQPVPSRPQTEQALPPASSPPSSRPQTQQILPPVSSPAPSRPQTLEVLPPSASPLSSRPQTQKIFRSSASPPSSRPQTLEVLPPSASPPPSRPQTQQVRPASPPRPISRGVTMIQDDLRRISDKIESLSLSHAAGEHIRQAYERRRESEKGIPEGIPEEVEQEKPQLKVEVHRSQSRDGNTKHDSGADTSYTAHPETYSPRTDSLPRQQKSMPCLNNVSPLDFIARQGHSNSYLPPHLGLNPLRSHPPTMNMDLAAYSFSQAERDISWPAPPGFSEGSGSAS</sequence>
<dbReference type="PANTHER" id="PTHR39601">
    <property type="entry name" value="CHORIOGENIN HMINOR"/>
    <property type="match status" value="1"/>
</dbReference>
<reference evidence="3" key="1">
    <citation type="journal article" date="2018" name="BMC Genomics">
        <title>Comparative genomics of the wheat fungal pathogen Pyrenophora tritici-repentis reveals chromosomal variations and genome plasticity.</title>
        <authorList>
            <person name="Moolhuijzen P."/>
            <person name="See P.T."/>
            <person name="Hane J.K."/>
            <person name="Shi G."/>
            <person name="Liu Z."/>
            <person name="Oliver R.P."/>
            <person name="Moffat C.S."/>
        </authorList>
    </citation>
    <scope>NUCLEOTIDE SEQUENCE [LARGE SCALE GENOMIC DNA]</scope>
    <source>
        <strain evidence="3">M4</strain>
    </source>
</reference>
<feature type="compositionally biased region" description="Basic residues" evidence="1">
    <location>
        <begin position="1"/>
        <end position="11"/>
    </location>
</feature>
<dbReference type="EMBL" id="NQIK02000010">
    <property type="protein sequence ID" value="KAF7564996.1"/>
    <property type="molecule type" value="Genomic_DNA"/>
</dbReference>
<feature type="compositionally biased region" description="Polar residues" evidence="1">
    <location>
        <begin position="87"/>
        <end position="98"/>
    </location>
</feature>
<name>A0A834VHQ5_9PLEO</name>
<accession>A0A834VHQ5</accession>
<feature type="compositionally biased region" description="Low complexity" evidence="1">
    <location>
        <begin position="60"/>
        <end position="86"/>
    </location>
</feature>
<dbReference type="RefSeq" id="XP_065959083.1">
    <property type="nucleotide sequence ID" value="XM_066104519.1"/>
</dbReference>
<feature type="compositionally biased region" description="Low complexity" evidence="1">
    <location>
        <begin position="856"/>
        <end position="867"/>
    </location>
</feature>
<evidence type="ECO:0000313" key="4">
    <source>
        <dbReference type="Proteomes" id="UP000245464"/>
    </source>
</evidence>
<feature type="region of interest" description="Disordered" evidence="1">
    <location>
        <begin position="1"/>
        <end position="143"/>
    </location>
</feature>
<proteinExistence type="predicted"/>
<dbReference type="Pfam" id="PF26013">
    <property type="entry name" value="DUF8004"/>
    <property type="match status" value="1"/>
</dbReference>
<dbReference type="InterPro" id="IPR058317">
    <property type="entry name" value="DUF8004"/>
</dbReference>
<dbReference type="PANTHER" id="PTHR39601:SF2">
    <property type="entry name" value="CHORIOGENIN HMINOR"/>
    <property type="match status" value="1"/>
</dbReference>
<feature type="domain" description="DUF8004" evidence="2">
    <location>
        <begin position="399"/>
        <end position="493"/>
    </location>
</feature>
<gene>
    <name evidence="3" type="ORF">PtrM4_044300</name>
</gene>
<feature type="compositionally biased region" description="Basic and acidic residues" evidence="1">
    <location>
        <begin position="924"/>
        <end position="934"/>
    </location>
</feature>
<protein>
    <submittedName>
        <fullName evidence="3">Atrophin-1 multi-domain protein</fullName>
    </submittedName>
</protein>
<dbReference type="AlphaFoldDB" id="A0A834VHQ5"/>
<feature type="compositionally biased region" description="Polar residues" evidence="1">
    <location>
        <begin position="263"/>
        <end position="272"/>
    </location>
</feature>
<feature type="compositionally biased region" description="Basic and acidic residues" evidence="1">
    <location>
        <begin position="942"/>
        <end position="960"/>
    </location>
</feature>
<feature type="compositionally biased region" description="Basic and acidic residues" evidence="1">
    <location>
        <begin position="12"/>
        <end position="23"/>
    </location>
</feature>
<comment type="caution">
    <text evidence="3">The sequence shown here is derived from an EMBL/GenBank/DDBJ whole genome shotgun (WGS) entry which is preliminary data.</text>
</comment>
<feature type="compositionally biased region" description="Basic and acidic residues" evidence="1">
    <location>
        <begin position="970"/>
        <end position="994"/>
    </location>
</feature>
<feature type="compositionally biased region" description="Basic and acidic residues" evidence="1">
    <location>
        <begin position="113"/>
        <end position="132"/>
    </location>
</feature>
<feature type="compositionally biased region" description="Low complexity" evidence="1">
    <location>
        <begin position="286"/>
        <end position="298"/>
    </location>
</feature>